<dbReference type="InterPro" id="IPR033263">
    <property type="entry name" value="RNF180"/>
</dbReference>
<dbReference type="Gene3D" id="3.30.40.10">
    <property type="entry name" value="Zinc/RING finger domain, C3HC4 (zinc finger)"/>
    <property type="match status" value="1"/>
</dbReference>
<reference evidence="8 9" key="1">
    <citation type="submission" date="2024-06" db="EMBL/GenBank/DDBJ databases">
        <authorList>
            <person name="Pan Q."/>
            <person name="Wen M."/>
            <person name="Jouanno E."/>
            <person name="Zahm M."/>
            <person name="Klopp C."/>
            <person name="Cabau C."/>
            <person name="Louis A."/>
            <person name="Berthelot C."/>
            <person name="Parey E."/>
            <person name="Roest Crollius H."/>
            <person name="Montfort J."/>
            <person name="Robinson-Rechavi M."/>
            <person name="Bouchez O."/>
            <person name="Lampietro C."/>
            <person name="Lopez Roques C."/>
            <person name="Donnadieu C."/>
            <person name="Postlethwait J."/>
            <person name="Bobe J."/>
            <person name="Verreycken H."/>
            <person name="Guiguen Y."/>
        </authorList>
    </citation>
    <scope>NUCLEOTIDE SEQUENCE [LARGE SCALE GENOMIC DNA]</scope>
    <source>
        <strain evidence="8">Up_M1</strain>
        <tissue evidence="8">Testis</tissue>
    </source>
</reference>
<dbReference type="Pfam" id="PF19332">
    <property type="entry name" value="RNF180_C"/>
    <property type="match status" value="1"/>
</dbReference>
<keyword evidence="9" id="KW-1185">Reference proteome</keyword>
<evidence type="ECO:0000256" key="1">
    <source>
        <dbReference type="ARBA" id="ARBA00022723"/>
    </source>
</evidence>
<dbReference type="EMBL" id="JAGEUA010000009">
    <property type="protein sequence ID" value="KAL0965426.1"/>
    <property type="molecule type" value="Genomic_DNA"/>
</dbReference>
<gene>
    <name evidence="8" type="ORF">UPYG_G00281140</name>
</gene>
<keyword evidence="6" id="KW-0812">Transmembrane</keyword>
<evidence type="ECO:0000259" key="7">
    <source>
        <dbReference type="PROSITE" id="PS50089"/>
    </source>
</evidence>
<feature type="domain" description="RING-type" evidence="7">
    <location>
        <begin position="331"/>
        <end position="373"/>
    </location>
</feature>
<evidence type="ECO:0000256" key="4">
    <source>
        <dbReference type="PROSITE-ProRule" id="PRU00175"/>
    </source>
</evidence>
<evidence type="ECO:0000256" key="2">
    <source>
        <dbReference type="ARBA" id="ARBA00022771"/>
    </source>
</evidence>
<dbReference type="InterPro" id="IPR045790">
    <property type="entry name" value="RNF180_C"/>
</dbReference>
<dbReference type="PROSITE" id="PS50089">
    <property type="entry name" value="ZF_RING_2"/>
    <property type="match status" value="1"/>
</dbReference>
<feature type="region of interest" description="Disordered" evidence="5">
    <location>
        <begin position="185"/>
        <end position="206"/>
    </location>
</feature>
<sequence length="488" mass="55538">MDNALEGTLLRCRRCRKSFGDVTCLHLMSDDNEVAADRCRVWHVNVETLPEWILASVHQAQWTVGKLNCEKCSARLGGFNFLKHSTCPCGLECTVHLSKSRVDQDKRCSIRVVRSLKTRGRGRRCCLKAESGQVSEEDDSEVGNDGSQLCHASVSRLNAQSLPVITHPDAFYRVSDVISTQSAPLSTSRIVSVEEDGEETEEYSHTTAVSYTPHQYAASSPPCPSPLNNERPVMMESEQWQTDSVDSSGESVQLEGLVSAPEVFEEQGWGVPTQPQAQPVAPQRLSKREKNRLKSQRRKQRKKERWLHAQEQCDTGMLTESEEDDKNAYTCAVCLDVYFSPYSCQPCGHIFCEACLRTLARNRPRNTPCPLCRTLISQTVFQKELNQSAKTIYPKKYHSRKHNFQKSNCAKWPLPNCRRQLRLFWGYKSQAAPGMRWPFPTSGFTLDALHLAYVPGWFFDIDMFLYIHSVNWILTLLVICFLTYIFFS</sequence>
<keyword evidence="6" id="KW-1133">Transmembrane helix</keyword>
<feature type="compositionally biased region" description="Basic residues" evidence="5">
    <location>
        <begin position="285"/>
        <end position="305"/>
    </location>
</feature>
<keyword evidence="2 4" id="KW-0863">Zinc-finger</keyword>
<keyword evidence="3" id="KW-0862">Zinc</keyword>
<dbReference type="SUPFAM" id="SSF57850">
    <property type="entry name" value="RING/U-box"/>
    <property type="match status" value="1"/>
</dbReference>
<evidence type="ECO:0000313" key="8">
    <source>
        <dbReference type="EMBL" id="KAL0965426.1"/>
    </source>
</evidence>
<dbReference type="PANTHER" id="PTHR46717:SF1">
    <property type="entry name" value="E3 UBIQUITIN-PROTEIN LIGASE RNF180"/>
    <property type="match status" value="1"/>
</dbReference>
<feature type="compositionally biased region" description="Low complexity" evidence="5">
    <location>
        <begin position="271"/>
        <end position="283"/>
    </location>
</feature>
<dbReference type="SMART" id="SM00184">
    <property type="entry name" value="RING"/>
    <property type="match status" value="1"/>
</dbReference>
<proteinExistence type="predicted"/>
<accession>A0ABD0WIU1</accession>
<keyword evidence="6" id="KW-0472">Membrane</keyword>
<name>A0ABD0WIU1_UMBPY</name>
<dbReference type="InterPro" id="IPR013083">
    <property type="entry name" value="Znf_RING/FYVE/PHD"/>
</dbReference>
<evidence type="ECO:0000256" key="5">
    <source>
        <dbReference type="SAM" id="MobiDB-lite"/>
    </source>
</evidence>
<dbReference type="PANTHER" id="PTHR46717">
    <property type="entry name" value="E3 UBIQUITIN-PROTEIN LIGASE RNF180"/>
    <property type="match status" value="1"/>
</dbReference>
<dbReference type="AlphaFoldDB" id="A0ABD0WIU1"/>
<evidence type="ECO:0000256" key="6">
    <source>
        <dbReference type="SAM" id="Phobius"/>
    </source>
</evidence>
<keyword evidence="1" id="KW-0479">Metal-binding</keyword>
<dbReference type="InterPro" id="IPR001841">
    <property type="entry name" value="Znf_RING"/>
</dbReference>
<feature type="region of interest" description="Disordered" evidence="5">
    <location>
        <begin position="269"/>
        <end position="306"/>
    </location>
</feature>
<dbReference type="Proteomes" id="UP001557470">
    <property type="component" value="Unassembled WGS sequence"/>
</dbReference>
<dbReference type="Pfam" id="PF13639">
    <property type="entry name" value="zf-RING_2"/>
    <property type="match status" value="1"/>
</dbReference>
<feature type="transmembrane region" description="Helical" evidence="6">
    <location>
        <begin position="463"/>
        <end position="487"/>
    </location>
</feature>
<comment type="caution">
    <text evidence="8">The sequence shown here is derived from an EMBL/GenBank/DDBJ whole genome shotgun (WGS) entry which is preliminary data.</text>
</comment>
<evidence type="ECO:0000256" key="3">
    <source>
        <dbReference type="ARBA" id="ARBA00022833"/>
    </source>
</evidence>
<dbReference type="CDD" id="cd16554">
    <property type="entry name" value="RING-HC_RNF180"/>
    <property type="match status" value="1"/>
</dbReference>
<dbReference type="GO" id="GO:0008270">
    <property type="term" value="F:zinc ion binding"/>
    <property type="evidence" value="ECO:0007669"/>
    <property type="project" value="UniProtKB-KW"/>
</dbReference>
<organism evidence="8 9">
    <name type="scientific">Umbra pygmaea</name>
    <name type="common">Eastern mudminnow</name>
    <dbReference type="NCBI Taxonomy" id="75934"/>
    <lineage>
        <taxon>Eukaryota</taxon>
        <taxon>Metazoa</taxon>
        <taxon>Chordata</taxon>
        <taxon>Craniata</taxon>
        <taxon>Vertebrata</taxon>
        <taxon>Euteleostomi</taxon>
        <taxon>Actinopterygii</taxon>
        <taxon>Neopterygii</taxon>
        <taxon>Teleostei</taxon>
        <taxon>Protacanthopterygii</taxon>
        <taxon>Esociformes</taxon>
        <taxon>Umbridae</taxon>
        <taxon>Umbra</taxon>
    </lineage>
</organism>
<dbReference type="InterPro" id="IPR017907">
    <property type="entry name" value="Znf_RING_CS"/>
</dbReference>
<evidence type="ECO:0000313" key="9">
    <source>
        <dbReference type="Proteomes" id="UP001557470"/>
    </source>
</evidence>
<dbReference type="PROSITE" id="PS00518">
    <property type="entry name" value="ZF_RING_1"/>
    <property type="match status" value="1"/>
</dbReference>
<protein>
    <recommendedName>
        <fullName evidence="7">RING-type domain-containing protein</fullName>
    </recommendedName>
</protein>